<gene>
    <name evidence="2" type="ORF">OLC1_LOCUS6569</name>
</gene>
<dbReference type="AlphaFoldDB" id="A0AAV1CKV4"/>
<reference evidence="2" key="1">
    <citation type="submission" date="2023-03" db="EMBL/GenBank/DDBJ databases">
        <authorList>
            <person name="Julca I."/>
        </authorList>
    </citation>
    <scope>NUCLEOTIDE SEQUENCE</scope>
</reference>
<feature type="region of interest" description="Disordered" evidence="1">
    <location>
        <begin position="194"/>
        <end position="226"/>
    </location>
</feature>
<feature type="compositionally biased region" description="Basic residues" evidence="1">
    <location>
        <begin position="209"/>
        <end position="226"/>
    </location>
</feature>
<sequence>MEIDLNHPPVLDADEGSFAATAATAAPAAIPNSGHVDVVWENPPRKRRTPREDVWAAESSKPNRGGDGGAEGGGKKALLVVLDRKESTGTEEDLIQDKGALTTALGNGPLQLLAPADEIVGAEMGNAPGEEGSEASATATAPPPEVLAADESAAAVGAREAAAAQPGVTLRRSVRLMSQPHRYVDAVLLEPLHSVPQSEPFELLPELRPRRRGPRKSEKRQKKKSV</sequence>
<name>A0AAV1CKV4_OLDCO</name>
<dbReference type="EMBL" id="OX459119">
    <property type="protein sequence ID" value="CAI9095640.1"/>
    <property type="molecule type" value="Genomic_DNA"/>
</dbReference>
<dbReference type="Proteomes" id="UP001161247">
    <property type="component" value="Chromosome 2"/>
</dbReference>
<evidence type="ECO:0000313" key="2">
    <source>
        <dbReference type="EMBL" id="CAI9095640.1"/>
    </source>
</evidence>
<evidence type="ECO:0000313" key="3">
    <source>
        <dbReference type="Proteomes" id="UP001161247"/>
    </source>
</evidence>
<proteinExistence type="predicted"/>
<feature type="region of interest" description="Disordered" evidence="1">
    <location>
        <begin position="1"/>
        <end position="77"/>
    </location>
</feature>
<organism evidence="2 3">
    <name type="scientific">Oldenlandia corymbosa var. corymbosa</name>
    <dbReference type="NCBI Taxonomy" id="529605"/>
    <lineage>
        <taxon>Eukaryota</taxon>
        <taxon>Viridiplantae</taxon>
        <taxon>Streptophyta</taxon>
        <taxon>Embryophyta</taxon>
        <taxon>Tracheophyta</taxon>
        <taxon>Spermatophyta</taxon>
        <taxon>Magnoliopsida</taxon>
        <taxon>eudicotyledons</taxon>
        <taxon>Gunneridae</taxon>
        <taxon>Pentapetalae</taxon>
        <taxon>asterids</taxon>
        <taxon>lamiids</taxon>
        <taxon>Gentianales</taxon>
        <taxon>Rubiaceae</taxon>
        <taxon>Rubioideae</taxon>
        <taxon>Spermacoceae</taxon>
        <taxon>Hedyotis-Oldenlandia complex</taxon>
        <taxon>Oldenlandia</taxon>
    </lineage>
</organism>
<feature type="region of interest" description="Disordered" evidence="1">
    <location>
        <begin position="123"/>
        <end position="142"/>
    </location>
</feature>
<feature type="compositionally biased region" description="Low complexity" evidence="1">
    <location>
        <begin position="19"/>
        <end position="29"/>
    </location>
</feature>
<keyword evidence="3" id="KW-1185">Reference proteome</keyword>
<feature type="compositionally biased region" description="Low complexity" evidence="1">
    <location>
        <begin position="127"/>
        <end position="140"/>
    </location>
</feature>
<protein>
    <submittedName>
        <fullName evidence="2">OLC1v1031629C1</fullName>
    </submittedName>
</protein>
<evidence type="ECO:0000256" key="1">
    <source>
        <dbReference type="SAM" id="MobiDB-lite"/>
    </source>
</evidence>
<accession>A0AAV1CKV4</accession>